<dbReference type="GeneID" id="63679128"/>
<dbReference type="EMBL" id="AWTV01000004">
    <property type="protein sequence ID" value="KIH94114.1"/>
    <property type="molecule type" value="Genomic_DNA"/>
</dbReference>
<dbReference type="VEuPathDB" id="FungiDB:SPBR_05944"/>
<comment type="caution">
    <text evidence="2">The sequence shown here is derived from an EMBL/GenBank/DDBJ whole genome shotgun (WGS) entry which is preliminary data.</text>
</comment>
<dbReference type="NCBIfam" id="TIGR02453">
    <property type="entry name" value="TIGR02453 family protein"/>
    <property type="match status" value="1"/>
</dbReference>
<dbReference type="Pfam" id="PF09365">
    <property type="entry name" value="DUF2461"/>
    <property type="match status" value="1"/>
</dbReference>
<accession>A0A0C2F5C8</accession>
<feature type="compositionally biased region" description="Pro residues" evidence="1">
    <location>
        <begin position="1"/>
        <end position="12"/>
    </location>
</feature>
<feature type="compositionally biased region" description="Acidic residues" evidence="1">
    <location>
        <begin position="402"/>
        <end position="444"/>
    </location>
</feature>
<dbReference type="OrthoDB" id="2537769at2759"/>
<feature type="region of interest" description="Disordered" evidence="1">
    <location>
        <begin position="1"/>
        <end position="134"/>
    </location>
</feature>
<evidence type="ECO:0000313" key="2">
    <source>
        <dbReference type="EMBL" id="KIH94114.1"/>
    </source>
</evidence>
<dbReference type="PANTHER" id="PTHR36452">
    <property type="entry name" value="CHROMOSOME 12, WHOLE GENOME SHOTGUN SEQUENCE"/>
    <property type="match status" value="1"/>
</dbReference>
<dbReference type="Proteomes" id="UP000031575">
    <property type="component" value="Unassembled WGS sequence"/>
</dbReference>
<organism evidence="2 3">
    <name type="scientific">Sporothrix brasiliensis 5110</name>
    <dbReference type="NCBI Taxonomy" id="1398154"/>
    <lineage>
        <taxon>Eukaryota</taxon>
        <taxon>Fungi</taxon>
        <taxon>Dikarya</taxon>
        <taxon>Ascomycota</taxon>
        <taxon>Pezizomycotina</taxon>
        <taxon>Sordariomycetes</taxon>
        <taxon>Sordariomycetidae</taxon>
        <taxon>Ophiostomatales</taxon>
        <taxon>Ophiostomataceae</taxon>
        <taxon>Sporothrix</taxon>
    </lineage>
</organism>
<feature type="compositionally biased region" description="Polar residues" evidence="1">
    <location>
        <begin position="21"/>
        <end position="30"/>
    </location>
</feature>
<proteinExistence type="predicted"/>
<name>A0A0C2F5C8_9PEZI</name>
<dbReference type="RefSeq" id="XP_040622124.1">
    <property type="nucleotide sequence ID" value="XM_040764207.1"/>
</dbReference>
<reference evidence="2 3" key="1">
    <citation type="journal article" date="2014" name="BMC Genomics">
        <title>Comparative genomics of the major fungal agents of human and animal Sporotrichosis: Sporothrix schenckii and Sporothrix brasiliensis.</title>
        <authorList>
            <person name="Teixeira M.M."/>
            <person name="de Almeida L.G."/>
            <person name="Kubitschek-Barreira P."/>
            <person name="Alves F.L."/>
            <person name="Kioshima E.S."/>
            <person name="Abadio A.K."/>
            <person name="Fernandes L."/>
            <person name="Derengowski L.S."/>
            <person name="Ferreira K.S."/>
            <person name="Souza R.C."/>
            <person name="Ruiz J.C."/>
            <person name="de Andrade N.C."/>
            <person name="Paes H.C."/>
            <person name="Nicola A.M."/>
            <person name="Albuquerque P."/>
            <person name="Gerber A.L."/>
            <person name="Martins V.P."/>
            <person name="Peconick L.D."/>
            <person name="Neto A.V."/>
            <person name="Chaucanez C.B."/>
            <person name="Silva P.A."/>
            <person name="Cunha O.L."/>
            <person name="de Oliveira F.F."/>
            <person name="dos Santos T.C."/>
            <person name="Barros A.L."/>
            <person name="Soares M.A."/>
            <person name="de Oliveira L.M."/>
            <person name="Marini M.M."/>
            <person name="Villalobos-Duno H."/>
            <person name="Cunha M.M."/>
            <person name="de Hoog S."/>
            <person name="da Silveira J.F."/>
            <person name="Henrissat B."/>
            <person name="Nino-Vega G.A."/>
            <person name="Cisalpino P.S."/>
            <person name="Mora-Montes H.M."/>
            <person name="Almeida S.R."/>
            <person name="Stajich J.E."/>
            <person name="Lopes-Bezerra L.M."/>
            <person name="Vasconcelos A.T."/>
            <person name="Felipe M.S."/>
        </authorList>
    </citation>
    <scope>NUCLEOTIDE SEQUENCE [LARGE SCALE GENOMIC DNA]</scope>
    <source>
        <strain evidence="2 3">5110</strain>
    </source>
</reference>
<feature type="compositionally biased region" description="Acidic residues" evidence="1">
    <location>
        <begin position="68"/>
        <end position="104"/>
    </location>
</feature>
<evidence type="ECO:0008006" key="4">
    <source>
        <dbReference type="Google" id="ProtNLM"/>
    </source>
</evidence>
<dbReference type="AlphaFoldDB" id="A0A0C2F5C8"/>
<dbReference type="InterPro" id="IPR012808">
    <property type="entry name" value="CHP02453"/>
</dbReference>
<protein>
    <recommendedName>
        <fullName evidence="4">TIGR02453 family protein</fullName>
    </recommendedName>
</protein>
<sequence>MPPKRQAPPTPEPSGRRRSTRISLSGQKSQYFEGDDSDVDMDERPGKRAKTTASSGRRRNGARRQVDDSGDSDADSYKEEEDDSDEEDGDDNDGGDDDDDDDNDGGDRKRAKKGGPASRYKQDDADSDADSDAAPKVTFVPHKKLRDLGGVDYVDERVHFVTMDFLKDLKANNRREWLKDNDAEFRRAQKDWLSFVDTLGLRLASDADETIPELPAKDVVFRIYRDVRFSKDQRPYKPHFSAAWSRTGKKGPYACYYVHCEPGSCFAGGGLWHPDNDSLRLLQASIDERPRWWRRVLVENDTLRKTWLRGGAGVSIGKANEKAIKRAFAKSNANGALKTKPMGYSADHRDIELLKLRNFTMHKKIPDSMFTDPDGQDRLIELLSALTPFVTLLNRIVRPDPGDDSDSEEGDGNEAEEDDEEEEDEGGEQEEEDEDEDELAIPDF</sequence>
<dbReference type="HOGENOM" id="CLU_036742_0_0_1"/>
<evidence type="ECO:0000313" key="3">
    <source>
        <dbReference type="Proteomes" id="UP000031575"/>
    </source>
</evidence>
<dbReference type="PANTHER" id="PTHR36452:SF1">
    <property type="entry name" value="DUF2461 DOMAIN-CONTAINING PROTEIN"/>
    <property type="match status" value="1"/>
</dbReference>
<feature type="region of interest" description="Disordered" evidence="1">
    <location>
        <begin position="396"/>
        <end position="444"/>
    </location>
</feature>
<gene>
    <name evidence="2" type="ORF">SPBR_05944</name>
</gene>
<evidence type="ECO:0000256" key="1">
    <source>
        <dbReference type="SAM" id="MobiDB-lite"/>
    </source>
</evidence>
<keyword evidence="3" id="KW-1185">Reference proteome</keyword>